<feature type="region of interest" description="Disordered" evidence="1">
    <location>
        <begin position="23"/>
        <end position="67"/>
    </location>
</feature>
<accession>A0ABT1G3L5</accession>
<name>A0ABT1G3L5_9CORY</name>
<feature type="compositionally biased region" description="Basic and acidic residues" evidence="1">
    <location>
        <begin position="27"/>
        <end position="39"/>
    </location>
</feature>
<comment type="caution">
    <text evidence="2">The sequence shown here is derived from an EMBL/GenBank/DDBJ whole genome shotgun (WGS) entry which is preliminary data.</text>
</comment>
<evidence type="ECO:0000313" key="2">
    <source>
        <dbReference type="EMBL" id="MCP1388619.1"/>
    </source>
</evidence>
<proteinExistence type="predicted"/>
<gene>
    <name evidence="2" type="ORF">M5J20_10585</name>
</gene>
<evidence type="ECO:0000313" key="3">
    <source>
        <dbReference type="Proteomes" id="UP001204000"/>
    </source>
</evidence>
<sequence>MIYPVAVRERAIELYLKVCGVHHHRGSDHSDYERVDIRPEGNWPDPPAERGGIDSDSGYEPDEDNRS</sequence>
<dbReference type="Proteomes" id="UP001204000">
    <property type="component" value="Unassembled WGS sequence"/>
</dbReference>
<organism evidence="2 3">
    <name type="scientific">Corynebacterium stercoris</name>
    <dbReference type="NCBI Taxonomy" id="2943490"/>
    <lineage>
        <taxon>Bacteria</taxon>
        <taxon>Bacillati</taxon>
        <taxon>Actinomycetota</taxon>
        <taxon>Actinomycetes</taxon>
        <taxon>Mycobacteriales</taxon>
        <taxon>Corynebacteriaceae</taxon>
        <taxon>Corynebacterium</taxon>
    </lineage>
</organism>
<protein>
    <recommendedName>
        <fullName evidence="4">HNH endonuclease</fullName>
    </recommendedName>
</protein>
<dbReference type="EMBL" id="JAMFTQ010000020">
    <property type="protein sequence ID" value="MCP1388619.1"/>
    <property type="molecule type" value="Genomic_DNA"/>
</dbReference>
<evidence type="ECO:0000256" key="1">
    <source>
        <dbReference type="SAM" id="MobiDB-lite"/>
    </source>
</evidence>
<feature type="compositionally biased region" description="Acidic residues" evidence="1">
    <location>
        <begin position="57"/>
        <end position="67"/>
    </location>
</feature>
<keyword evidence="3" id="KW-1185">Reference proteome</keyword>
<dbReference type="RefSeq" id="WP_253579395.1">
    <property type="nucleotide sequence ID" value="NZ_JAMFTQ010000020.1"/>
</dbReference>
<evidence type="ECO:0008006" key="4">
    <source>
        <dbReference type="Google" id="ProtNLM"/>
    </source>
</evidence>
<reference evidence="2" key="1">
    <citation type="submission" date="2022-05" db="EMBL/GenBank/DDBJ databases">
        <title>Corynebacterium sp. TA-R-1 sp. nov., isolated from human feces.</title>
        <authorList>
            <person name="Shamsuzzaman M."/>
            <person name="Dahal R.H."/>
        </authorList>
    </citation>
    <scope>NUCLEOTIDE SEQUENCE</scope>
    <source>
        <strain evidence="2">TA-R-1</strain>
    </source>
</reference>